<name>A0A4Y6UIF6_9PROT</name>
<keyword evidence="4" id="KW-1185">Reference proteome</keyword>
<evidence type="ECO:0000313" key="3">
    <source>
        <dbReference type="EMBL" id="QDH17312.1"/>
    </source>
</evidence>
<reference evidence="3 4" key="1">
    <citation type="submission" date="2019-03" db="EMBL/GenBank/DDBJ databases">
        <title>The complete genome sequence of Swingsia samuiensis NBRC107927(T).</title>
        <authorList>
            <person name="Chua K.-O."/>
            <person name="Chan K.-G."/>
            <person name="See-Too W.-S."/>
        </authorList>
    </citation>
    <scope>NUCLEOTIDE SEQUENCE [LARGE SCALE GENOMIC DNA]</scope>
    <source>
        <strain evidence="3 4">AH83</strain>
    </source>
</reference>
<dbReference type="Pfam" id="PF02639">
    <property type="entry name" value="DUF188"/>
    <property type="match status" value="1"/>
</dbReference>
<dbReference type="AlphaFoldDB" id="A0A4Y6UIF6"/>
<dbReference type="NCBIfam" id="NF001095">
    <property type="entry name" value="PRK00124.1"/>
    <property type="match status" value="1"/>
</dbReference>
<comment type="similarity">
    <text evidence="1 2">Belongs to the UPF0178 family.</text>
</comment>
<dbReference type="Proteomes" id="UP000316313">
    <property type="component" value="Chromosome"/>
</dbReference>
<dbReference type="EMBL" id="CP038141">
    <property type="protein sequence ID" value="QDH17312.1"/>
    <property type="molecule type" value="Genomic_DNA"/>
</dbReference>
<accession>A0A4Y6UIF6</accession>
<dbReference type="PANTHER" id="PTHR35146">
    <property type="entry name" value="UPF0178 PROTEIN YAII"/>
    <property type="match status" value="1"/>
</dbReference>
<evidence type="ECO:0000313" key="4">
    <source>
        <dbReference type="Proteomes" id="UP000316313"/>
    </source>
</evidence>
<dbReference type="PANTHER" id="PTHR35146:SF1">
    <property type="entry name" value="UPF0178 PROTEIN YAII"/>
    <property type="match status" value="1"/>
</dbReference>
<dbReference type="OrthoDB" id="9798918at2"/>
<evidence type="ECO:0000256" key="1">
    <source>
        <dbReference type="ARBA" id="ARBA00008522"/>
    </source>
</evidence>
<gene>
    <name evidence="3" type="ORF">E3D00_06865</name>
</gene>
<dbReference type="HAMAP" id="MF_00489">
    <property type="entry name" value="UPF0178"/>
    <property type="match status" value="1"/>
</dbReference>
<dbReference type="InterPro" id="IPR003791">
    <property type="entry name" value="UPF0178"/>
</dbReference>
<dbReference type="RefSeq" id="WP_141461136.1">
    <property type="nucleotide sequence ID" value="NZ_CP038141.1"/>
</dbReference>
<dbReference type="KEGG" id="ssam:E3D00_06865"/>
<proteinExistence type="inferred from homology"/>
<protein>
    <recommendedName>
        <fullName evidence="2">UPF0178 protein E3D00_06865</fullName>
    </recommendedName>
</protein>
<organism evidence="3 4">
    <name type="scientific">Swingsia samuiensis</name>
    <dbReference type="NCBI Taxonomy" id="1293412"/>
    <lineage>
        <taxon>Bacteria</taxon>
        <taxon>Pseudomonadati</taxon>
        <taxon>Pseudomonadota</taxon>
        <taxon>Alphaproteobacteria</taxon>
        <taxon>Acetobacterales</taxon>
        <taxon>Acetobacteraceae</taxon>
        <taxon>Swingsia</taxon>
    </lineage>
</organism>
<evidence type="ECO:0000256" key="2">
    <source>
        <dbReference type="HAMAP-Rule" id="MF_00489"/>
    </source>
</evidence>
<sequence length="151" mass="16798">MRLFIDADACPVKDEVYRVAGRYGLHTYVVANQWINVPPSPAIERIVVEISPDAADDWIVEQVSDGDIIITNDIPLAVRGLQKNAAILRPNGTEIDHNSVGLVSAMRDLMHDLRETGEMTSRNAAFSKADRSRFLSALDTLIVKQRRKTKA</sequence>